<keyword evidence="5" id="KW-0732">Signal</keyword>
<evidence type="ECO:0000256" key="5">
    <source>
        <dbReference type="SAM" id="SignalP"/>
    </source>
</evidence>
<keyword evidence="3" id="KW-0963">Cytoplasm</keyword>
<keyword evidence="4" id="KW-0966">Cell projection</keyword>
<dbReference type="Pfam" id="PF22544">
    <property type="entry name" value="HYDIN_VesB_CFA65-like_Ig"/>
    <property type="match status" value="1"/>
</dbReference>
<dbReference type="EMBL" id="CP114976">
    <property type="protein sequence ID" value="WBE24688.1"/>
    <property type="molecule type" value="Genomic_DNA"/>
</dbReference>
<accession>A0AAF0AKQ5</accession>
<reference evidence="7 8" key="1">
    <citation type="submission" date="2022-12" db="EMBL/GenBank/DDBJ databases">
        <title>Coexistence and Characterization of a Novel Tigecycline Resistance gene tet(X) variant and blaNDM-1 in a Pseudomonas caeni Isolate of Chicken Origin.</title>
        <authorList>
            <person name="Lu X."/>
            <person name="Zhang L."/>
            <person name="Li R."/>
            <person name="Wang Z."/>
        </authorList>
    </citation>
    <scope>NUCLEOTIDE SEQUENCE [LARGE SCALE GENOMIC DNA]</scope>
    <source>
        <strain evidence="7 8">CE14</strain>
    </source>
</reference>
<dbReference type="RefSeq" id="WP_269817631.1">
    <property type="nucleotide sequence ID" value="NZ_CP114976.1"/>
</dbReference>
<keyword evidence="8" id="KW-1185">Reference proteome</keyword>
<name>A0AAF0AKQ5_9GAMM</name>
<feature type="domain" description="HYDIN/VesB/CFA65-like Ig-like" evidence="6">
    <location>
        <begin position="27"/>
        <end position="94"/>
    </location>
</feature>
<dbReference type="InterPro" id="IPR053879">
    <property type="entry name" value="HYDIN_VesB_CFA65-like_Ig"/>
</dbReference>
<evidence type="ECO:0000259" key="6">
    <source>
        <dbReference type="Pfam" id="PF22544"/>
    </source>
</evidence>
<comment type="subcellular location">
    <subcellularLocation>
        <location evidence="1">Cell projection</location>
    </subcellularLocation>
    <subcellularLocation>
        <location evidence="2">Cytoplasm</location>
    </subcellularLocation>
</comment>
<evidence type="ECO:0000256" key="3">
    <source>
        <dbReference type="ARBA" id="ARBA00022490"/>
    </source>
</evidence>
<dbReference type="GO" id="GO:0005737">
    <property type="term" value="C:cytoplasm"/>
    <property type="evidence" value="ECO:0007669"/>
    <property type="project" value="UniProtKB-SubCell"/>
</dbReference>
<dbReference type="GO" id="GO:0042995">
    <property type="term" value="C:cell projection"/>
    <property type="evidence" value="ECO:0007669"/>
    <property type="project" value="UniProtKB-SubCell"/>
</dbReference>
<proteinExistence type="predicted"/>
<gene>
    <name evidence="7" type="ORF">O6P33_09970</name>
</gene>
<evidence type="ECO:0000256" key="4">
    <source>
        <dbReference type="ARBA" id="ARBA00023273"/>
    </source>
</evidence>
<dbReference type="AlphaFoldDB" id="A0AAF0AKQ5"/>
<dbReference type="GO" id="GO:0016301">
    <property type="term" value="F:kinase activity"/>
    <property type="evidence" value="ECO:0007669"/>
    <property type="project" value="UniProtKB-KW"/>
</dbReference>
<feature type="signal peptide" evidence="5">
    <location>
        <begin position="1"/>
        <end position="18"/>
    </location>
</feature>
<keyword evidence="7" id="KW-0418">Kinase</keyword>
<sequence length="105" mass="11579">MKKIITLLALLSPLAVQAFPFDVEKELNGTEINIQTLDLGDNTASVTLTNYGEVDTICRVRFRNGPEVPRVRQATLAAGETANLVVTFSSMVIRMRVNVDCKQNI</sequence>
<organism evidence="7 8">
    <name type="scientific">Denitrificimonas caeni</name>
    <dbReference type="NCBI Taxonomy" id="521720"/>
    <lineage>
        <taxon>Bacteria</taxon>
        <taxon>Pseudomonadati</taxon>
        <taxon>Pseudomonadota</taxon>
        <taxon>Gammaproteobacteria</taxon>
        <taxon>Pseudomonadales</taxon>
        <taxon>Pseudomonadaceae</taxon>
        <taxon>Denitrificimonas</taxon>
    </lineage>
</organism>
<dbReference type="KEGG" id="dce:O6P33_09970"/>
<evidence type="ECO:0000313" key="7">
    <source>
        <dbReference type="EMBL" id="WBE24688.1"/>
    </source>
</evidence>
<evidence type="ECO:0000256" key="1">
    <source>
        <dbReference type="ARBA" id="ARBA00004316"/>
    </source>
</evidence>
<dbReference type="Proteomes" id="UP001212189">
    <property type="component" value="Chromosome"/>
</dbReference>
<keyword evidence="7" id="KW-0808">Transferase</keyword>
<feature type="chain" id="PRO_5042016567" evidence="5">
    <location>
        <begin position="19"/>
        <end position="105"/>
    </location>
</feature>
<evidence type="ECO:0000256" key="2">
    <source>
        <dbReference type="ARBA" id="ARBA00004496"/>
    </source>
</evidence>
<evidence type="ECO:0000313" key="8">
    <source>
        <dbReference type="Proteomes" id="UP001212189"/>
    </source>
</evidence>
<protein>
    <submittedName>
        <fullName evidence="7">3-phosphoglycerate kinase</fullName>
    </submittedName>
</protein>